<feature type="chain" id="PRO_5042466104" description="Cell wall mannoprotein PIR1-like C-terminal domain-containing protein" evidence="6">
    <location>
        <begin position="20"/>
        <end position="238"/>
    </location>
</feature>
<evidence type="ECO:0000256" key="5">
    <source>
        <dbReference type="ARBA" id="ARBA00038219"/>
    </source>
</evidence>
<dbReference type="PANTHER" id="PTHR47254:SF1">
    <property type="entry name" value="CELL WALL MANNOPROTEIN CIS3-RELATED"/>
    <property type="match status" value="1"/>
</dbReference>
<keyword evidence="4 6" id="KW-0732">Signal</keyword>
<evidence type="ECO:0000313" key="9">
    <source>
        <dbReference type="Proteomes" id="UP001202479"/>
    </source>
</evidence>
<keyword evidence="2" id="KW-0134">Cell wall</keyword>
<dbReference type="GO" id="GO:0031505">
    <property type="term" value="P:fungal-type cell wall organization"/>
    <property type="evidence" value="ECO:0007669"/>
    <property type="project" value="TreeGrafter"/>
</dbReference>
<comment type="caution">
    <text evidence="8">The sequence shown here is derived from an EMBL/GenBank/DDBJ whole genome shotgun (WGS) entry which is preliminary data.</text>
</comment>
<dbReference type="RefSeq" id="XP_049181708.1">
    <property type="nucleotide sequence ID" value="XM_049322278.1"/>
</dbReference>
<dbReference type="GeneID" id="73378799"/>
<proteinExistence type="inferred from homology"/>
<dbReference type="GO" id="GO:0009277">
    <property type="term" value="C:fungal-type cell wall"/>
    <property type="evidence" value="ECO:0007669"/>
    <property type="project" value="TreeGrafter"/>
</dbReference>
<dbReference type="Proteomes" id="UP001202479">
    <property type="component" value="Unassembled WGS sequence"/>
</dbReference>
<evidence type="ECO:0000313" key="8">
    <source>
        <dbReference type="EMBL" id="KAI3405963.1"/>
    </source>
</evidence>
<comment type="subcellular location">
    <subcellularLocation>
        <location evidence="1">Secreted</location>
        <location evidence="1">Cell wall</location>
    </subcellularLocation>
</comment>
<dbReference type="AlphaFoldDB" id="A0AAI9WZ97"/>
<dbReference type="InterPro" id="IPR051153">
    <property type="entry name" value="Yeast_CWMannoprotein_PIR"/>
</dbReference>
<dbReference type="GO" id="GO:0005199">
    <property type="term" value="F:structural constituent of cell wall"/>
    <property type="evidence" value="ECO:0007669"/>
    <property type="project" value="TreeGrafter"/>
</dbReference>
<evidence type="ECO:0000256" key="1">
    <source>
        <dbReference type="ARBA" id="ARBA00004191"/>
    </source>
</evidence>
<evidence type="ECO:0000259" key="7">
    <source>
        <dbReference type="Pfam" id="PF22799"/>
    </source>
</evidence>
<keyword evidence="9" id="KW-1185">Reference proteome</keyword>
<evidence type="ECO:0000256" key="3">
    <source>
        <dbReference type="ARBA" id="ARBA00022525"/>
    </source>
</evidence>
<accession>A0AAI9WZ97</accession>
<feature type="signal peptide" evidence="6">
    <location>
        <begin position="1"/>
        <end position="19"/>
    </location>
</feature>
<evidence type="ECO:0000256" key="2">
    <source>
        <dbReference type="ARBA" id="ARBA00022512"/>
    </source>
</evidence>
<evidence type="ECO:0000256" key="4">
    <source>
        <dbReference type="ARBA" id="ARBA00022729"/>
    </source>
</evidence>
<organism evidence="8 9">
    <name type="scientific">Candida oxycetoniae</name>
    <dbReference type="NCBI Taxonomy" id="497107"/>
    <lineage>
        <taxon>Eukaryota</taxon>
        <taxon>Fungi</taxon>
        <taxon>Dikarya</taxon>
        <taxon>Ascomycota</taxon>
        <taxon>Saccharomycotina</taxon>
        <taxon>Pichiomycetes</taxon>
        <taxon>Debaryomycetaceae</taxon>
        <taxon>Candida/Lodderomyces clade</taxon>
        <taxon>Candida</taxon>
    </lineage>
</organism>
<dbReference type="Pfam" id="PF22799">
    <property type="entry name" value="PIR1-like_C"/>
    <property type="match status" value="1"/>
</dbReference>
<protein>
    <recommendedName>
        <fullName evidence="7">Cell wall mannoprotein PIR1-like C-terminal domain-containing protein</fullName>
    </recommendedName>
</protein>
<dbReference type="EMBL" id="JAHUZD010000026">
    <property type="protein sequence ID" value="KAI3405963.1"/>
    <property type="molecule type" value="Genomic_DNA"/>
</dbReference>
<evidence type="ECO:0000256" key="6">
    <source>
        <dbReference type="SAM" id="SignalP"/>
    </source>
</evidence>
<name>A0AAI9WZ97_9ASCO</name>
<comment type="similarity">
    <text evidence="5">Belongs to the PIR protein family.</text>
</comment>
<reference evidence="8" key="1">
    <citation type="journal article" date="2022" name="DNA Res.">
        <title>Genome analysis of five recently described species of the CUG-Ser clade uncovers Candida theae as a new hybrid lineage with pathogenic potential in the Candida parapsilosis species complex.</title>
        <authorList>
            <person name="Mixao V."/>
            <person name="Del Olmo V."/>
            <person name="Hegedusova E."/>
            <person name="Saus E."/>
            <person name="Pryszcz L."/>
            <person name="Cillingova A."/>
            <person name="Nosek J."/>
            <person name="Gabaldon T."/>
        </authorList>
    </citation>
    <scope>NUCLEOTIDE SEQUENCE</scope>
    <source>
        <strain evidence="8">CBS 10844</strain>
    </source>
</reference>
<sequence length="238" mass="27093">MKFSTSISIALAVASVAHAGYVPTTTKCCDDSEITTFEHPFGLGVKECDDDTIYLVFEIGDGQLEHDCETVCCKSTPTPISDCDDDCEDDCEDDCQEEYGDDYKHKVYKRGEKYYKKKYSPKKSYDYSPLCHPYCVIDKECEDLFTLCDGVLYDEKYATGSIVANHQFQFDKPAQVDALFTCGWSIVYKDGYYLLALNDCTTFWECAVDDNGLYKLYDACIGGQCKEIEIIILFEEYY</sequence>
<dbReference type="PANTHER" id="PTHR47254">
    <property type="entry name" value="CELL WALL MANNOPROTEIN CIS3-RELATED"/>
    <property type="match status" value="1"/>
</dbReference>
<keyword evidence="3" id="KW-0964">Secreted</keyword>
<dbReference type="InterPro" id="IPR054508">
    <property type="entry name" value="PIR1-like_C"/>
</dbReference>
<gene>
    <name evidence="8" type="ORF">KGF56_001182</name>
</gene>
<feature type="domain" description="Cell wall mannoprotein PIR1-like C-terminal" evidence="7">
    <location>
        <begin position="150"/>
        <end position="228"/>
    </location>
</feature>